<sequence>MTVIFQGTNLRLNFHPCNSDVTFVRFGDTQQNGYPIETSQFPECEPGTAYQLGYNEFIVDISGNHWYQTDEIIEVIRLIEEHNPVRAKIVTFGTGMGAYAAINFAEMLDVYRYIAICPQFSLHPSHRPLEDSRWWAESKLLNFNYDYIHSGVLRDRRGYIFYDKASLDIHHAVPILNNTAGIGFHVPLFGCAGGRVLDQAYGLTEIMREVAHDEFDPIKFHADFKVKFENAVPTLVAHLENSAAFENSLNDDTPKNLKMNDVVRMIEQAYESDNAQDKRKALLAISLAEIKDADVEDIRTKKIGLLLELNLQREAILEIINSRLPHKETAELLLSQYQDLSELAALLPMLKFHPVVFRNAAFKCVKSTPERALILMKYALKSRPNNQQIKTKVIEYQKLVDGAK</sequence>
<evidence type="ECO:0000313" key="2">
    <source>
        <dbReference type="Proteomes" id="UP000264036"/>
    </source>
</evidence>
<proteinExistence type="predicted"/>
<reference evidence="1 2" key="1">
    <citation type="journal article" date="2018" name="Nat. Biotechnol.">
        <title>A standardized bacterial taxonomy based on genome phylogeny substantially revises the tree of life.</title>
        <authorList>
            <person name="Parks D.H."/>
            <person name="Chuvochina M."/>
            <person name="Waite D.W."/>
            <person name="Rinke C."/>
            <person name="Skarshewski A."/>
            <person name="Chaumeil P.A."/>
            <person name="Hugenholtz P."/>
        </authorList>
    </citation>
    <scope>NUCLEOTIDE SEQUENCE [LARGE SCALE GENOMIC DNA]</scope>
    <source>
        <strain evidence="1">UBA10707</strain>
    </source>
</reference>
<dbReference type="AlphaFoldDB" id="A0A356LHP8"/>
<dbReference type="SUPFAM" id="SSF53474">
    <property type="entry name" value="alpha/beta-Hydrolases"/>
    <property type="match status" value="1"/>
</dbReference>
<evidence type="ECO:0000313" key="1">
    <source>
        <dbReference type="EMBL" id="HBP30487.1"/>
    </source>
</evidence>
<dbReference type="InterPro" id="IPR029058">
    <property type="entry name" value="AB_hydrolase_fold"/>
</dbReference>
<dbReference type="EMBL" id="DOEK01000029">
    <property type="protein sequence ID" value="HBP30487.1"/>
    <property type="molecule type" value="Genomic_DNA"/>
</dbReference>
<comment type="caution">
    <text evidence="1">The sequence shown here is derived from an EMBL/GenBank/DDBJ whole genome shotgun (WGS) entry which is preliminary data.</text>
</comment>
<organism evidence="1 2">
    <name type="scientific">Advenella kashmirensis</name>
    <dbReference type="NCBI Taxonomy" id="310575"/>
    <lineage>
        <taxon>Bacteria</taxon>
        <taxon>Pseudomonadati</taxon>
        <taxon>Pseudomonadota</taxon>
        <taxon>Betaproteobacteria</taxon>
        <taxon>Burkholderiales</taxon>
        <taxon>Alcaligenaceae</taxon>
    </lineage>
</organism>
<accession>A0A356LHP8</accession>
<protein>
    <submittedName>
        <fullName evidence="1">Uncharacterized protein</fullName>
    </submittedName>
</protein>
<name>A0A356LHP8_9BURK</name>
<dbReference type="Proteomes" id="UP000264036">
    <property type="component" value="Unassembled WGS sequence"/>
</dbReference>
<gene>
    <name evidence="1" type="ORF">DD666_13850</name>
</gene>